<gene>
    <name evidence="10" type="ORF">OXD698_LOCUS8093</name>
</gene>
<dbReference type="InterPro" id="IPR017452">
    <property type="entry name" value="GPCR_Rhodpsn_7TM"/>
</dbReference>
<proteinExistence type="predicted"/>
<protein>
    <recommendedName>
        <fullName evidence="9">G-protein coupled receptors family 1 profile domain-containing protein</fullName>
    </recommendedName>
</protein>
<dbReference type="Gene3D" id="1.20.1070.10">
    <property type="entry name" value="Rhodopsin 7-helix transmembrane proteins"/>
    <property type="match status" value="1"/>
</dbReference>
<accession>A0A818Q4A1</accession>
<dbReference type="AlphaFoldDB" id="A0A818Q4A1"/>
<dbReference type="PANTHER" id="PTHR24243">
    <property type="entry name" value="G-PROTEIN COUPLED RECEPTOR"/>
    <property type="match status" value="1"/>
</dbReference>
<keyword evidence="5 8" id="KW-0472">Membrane</keyword>
<feature type="transmembrane region" description="Helical" evidence="8">
    <location>
        <begin position="274"/>
        <end position="292"/>
    </location>
</feature>
<dbReference type="CDD" id="cd00637">
    <property type="entry name" value="7tm_classA_rhodopsin-like"/>
    <property type="match status" value="1"/>
</dbReference>
<dbReference type="GO" id="GO:0005886">
    <property type="term" value="C:plasma membrane"/>
    <property type="evidence" value="ECO:0007669"/>
    <property type="project" value="TreeGrafter"/>
</dbReference>
<feature type="transmembrane region" description="Helical" evidence="8">
    <location>
        <begin position="230"/>
        <end position="254"/>
    </location>
</feature>
<sequence length="353" mass="40365">MSSLAASITLAQKNMVQYGHLSMYILATIGSLINILLFSRRQLRSNSCCLYFLASSVNALILLAIGILPQTYALYNSPNPFTSIQSFCKARTYLNQTSAMSCRWLLVVACIDRCSSCSTNAFIRRFSSVIMARRMVIIIIIFWLLLPIHTIIYSTITPPGNIACSILDTDVALYHRFYTIIMGGALPTIITLLCSLFIWKSLKERRKRRLPLSNNNNDVNKRKKAQDQQVLFMLIVQIGIFIISTIPFMSFNIYDTMTRTVTNKSADRKAIETFFKSFTELLVYLIAMSFYSNTLVSRTFRKELILVMQSIIYCGRQQRHRQVSPLTMKFTKNDTVDNMTTMKVVRMSMPIVN</sequence>
<reference evidence="10" key="1">
    <citation type="submission" date="2021-02" db="EMBL/GenBank/DDBJ databases">
        <authorList>
            <person name="Nowell W R."/>
        </authorList>
    </citation>
    <scope>NUCLEOTIDE SEQUENCE</scope>
</reference>
<evidence type="ECO:0000256" key="4">
    <source>
        <dbReference type="ARBA" id="ARBA00023040"/>
    </source>
</evidence>
<evidence type="ECO:0000256" key="1">
    <source>
        <dbReference type="ARBA" id="ARBA00004141"/>
    </source>
</evidence>
<comment type="subcellular location">
    <subcellularLocation>
        <location evidence="1">Membrane</location>
        <topology evidence="1">Multi-pass membrane protein</topology>
    </subcellularLocation>
</comment>
<evidence type="ECO:0000256" key="7">
    <source>
        <dbReference type="ARBA" id="ARBA00023224"/>
    </source>
</evidence>
<feature type="transmembrane region" description="Helical" evidence="8">
    <location>
        <begin position="50"/>
        <end position="68"/>
    </location>
</feature>
<dbReference type="Pfam" id="PF00001">
    <property type="entry name" value="7tm_1"/>
    <property type="match status" value="1"/>
</dbReference>
<evidence type="ECO:0000313" key="10">
    <source>
        <dbReference type="EMBL" id="CAF3633926.1"/>
    </source>
</evidence>
<dbReference type="SUPFAM" id="SSF81321">
    <property type="entry name" value="Family A G protein-coupled receptor-like"/>
    <property type="match status" value="1"/>
</dbReference>
<evidence type="ECO:0000259" key="9">
    <source>
        <dbReference type="PROSITE" id="PS50262"/>
    </source>
</evidence>
<evidence type="ECO:0000256" key="2">
    <source>
        <dbReference type="ARBA" id="ARBA00022692"/>
    </source>
</evidence>
<keyword evidence="2 8" id="KW-0812">Transmembrane</keyword>
<evidence type="ECO:0000256" key="5">
    <source>
        <dbReference type="ARBA" id="ARBA00023136"/>
    </source>
</evidence>
<evidence type="ECO:0000313" key="11">
    <source>
        <dbReference type="Proteomes" id="UP000663844"/>
    </source>
</evidence>
<feature type="transmembrane region" description="Helical" evidence="8">
    <location>
        <begin position="176"/>
        <end position="199"/>
    </location>
</feature>
<dbReference type="PROSITE" id="PS50262">
    <property type="entry name" value="G_PROTEIN_RECEP_F1_2"/>
    <property type="match status" value="1"/>
</dbReference>
<evidence type="ECO:0000256" key="3">
    <source>
        <dbReference type="ARBA" id="ARBA00022989"/>
    </source>
</evidence>
<keyword evidence="4" id="KW-0297">G-protein coupled receptor</keyword>
<evidence type="ECO:0000256" key="6">
    <source>
        <dbReference type="ARBA" id="ARBA00023170"/>
    </source>
</evidence>
<name>A0A818Q4A1_9BILA</name>
<feature type="domain" description="G-protein coupled receptors family 1 profile" evidence="9">
    <location>
        <begin position="30"/>
        <end position="297"/>
    </location>
</feature>
<organism evidence="10 11">
    <name type="scientific">Adineta steineri</name>
    <dbReference type="NCBI Taxonomy" id="433720"/>
    <lineage>
        <taxon>Eukaryota</taxon>
        <taxon>Metazoa</taxon>
        <taxon>Spiralia</taxon>
        <taxon>Gnathifera</taxon>
        <taxon>Rotifera</taxon>
        <taxon>Eurotatoria</taxon>
        <taxon>Bdelloidea</taxon>
        <taxon>Adinetida</taxon>
        <taxon>Adinetidae</taxon>
        <taxon>Adineta</taxon>
    </lineage>
</organism>
<comment type="caution">
    <text evidence="10">The sequence shown here is derived from an EMBL/GenBank/DDBJ whole genome shotgun (WGS) entry which is preliminary data.</text>
</comment>
<dbReference type="PANTHER" id="PTHR24243:SF208">
    <property type="entry name" value="PYROKININ-1 RECEPTOR"/>
    <property type="match status" value="1"/>
</dbReference>
<keyword evidence="7" id="KW-0807">Transducer</keyword>
<feature type="transmembrane region" description="Helical" evidence="8">
    <location>
        <begin position="20"/>
        <end position="38"/>
    </location>
</feature>
<dbReference type="InterPro" id="IPR000276">
    <property type="entry name" value="GPCR_Rhodpsn"/>
</dbReference>
<dbReference type="Proteomes" id="UP000663844">
    <property type="component" value="Unassembled WGS sequence"/>
</dbReference>
<evidence type="ECO:0000256" key="8">
    <source>
        <dbReference type="SAM" id="Phobius"/>
    </source>
</evidence>
<keyword evidence="6" id="KW-0675">Receptor</keyword>
<keyword evidence="3 8" id="KW-1133">Transmembrane helix</keyword>
<dbReference type="EMBL" id="CAJOAZ010000383">
    <property type="protein sequence ID" value="CAF3633926.1"/>
    <property type="molecule type" value="Genomic_DNA"/>
</dbReference>
<feature type="transmembrane region" description="Helical" evidence="8">
    <location>
        <begin position="135"/>
        <end position="156"/>
    </location>
</feature>
<feature type="transmembrane region" description="Helical" evidence="8">
    <location>
        <begin position="104"/>
        <end position="123"/>
    </location>
</feature>
<dbReference type="GO" id="GO:0004930">
    <property type="term" value="F:G protein-coupled receptor activity"/>
    <property type="evidence" value="ECO:0007669"/>
    <property type="project" value="UniProtKB-KW"/>
</dbReference>